<proteinExistence type="predicted"/>
<dbReference type="GO" id="GO:0030234">
    <property type="term" value="F:enzyme regulator activity"/>
    <property type="evidence" value="ECO:0007669"/>
    <property type="project" value="InterPro"/>
</dbReference>
<dbReference type="GO" id="GO:0006808">
    <property type="term" value="P:regulation of nitrogen utilization"/>
    <property type="evidence" value="ECO:0007669"/>
    <property type="project" value="InterPro"/>
</dbReference>
<dbReference type="OrthoDB" id="330665at2"/>
<dbReference type="Pfam" id="PF00543">
    <property type="entry name" value="P-II"/>
    <property type="match status" value="1"/>
</dbReference>
<dbReference type="InterPro" id="IPR002187">
    <property type="entry name" value="N-reg_PII"/>
</dbReference>
<gene>
    <name evidence="2" type="ORF">SAMN04515678_106171</name>
</gene>
<dbReference type="SUPFAM" id="SSF54913">
    <property type="entry name" value="GlnB-like"/>
    <property type="match status" value="1"/>
</dbReference>
<evidence type="ECO:0000256" key="1">
    <source>
        <dbReference type="ARBA" id="ARBA00015681"/>
    </source>
</evidence>
<protein>
    <recommendedName>
        <fullName evidence="1">Nitrogen regulatory protein P-II</fullName>
    </recommendedName>
</protein>
<dbReference type="Proteomes" id="UP000325289">
    <property type="component" value="Unassembled WGS sequence"/>
</dbReference>
<keyword evidence="3" id="KW-1185">Reference proteome</keyword>
<dbReference type="AlphaFoldDB" id="A0A1I1XVY5"/>
<reference evidence="2 3" key="1">
    <citation type="submission" date="2016-10" db="EMBL/GenBank/DDBJ databases">
        <authorList>
            <person name="Varghese N."/>
            <person name="Submissions S."/>
        </authorList>
    </citation>
    <scope>NUCLEOTIDE SEQUENCE [LARGE SCALE GENOMIC DNA]</scope>
    <source>
        <strain evidence="3">YIM D21,KCTC 23444,ACCC 10710</strain>
    </source>
</reference>
<dbReference type="EMBL" id="FOMS01000006">
    <property type="protein sequence ID" value="SFE11421.1"/>
    <property type="molecule type" value="Genomic_DNA"/>
</dbReference>
<dbReference type="RefSeq" id="WP_149755996.1">
    <property type="nucleotide sequence ID" value="NZ_FOMS01000006.1"/>
</dbReference>
<accession>A0A1I1XVY5</accession>
<dbReference type="InterPro" id="IPR015867">
    <property type="entry name" value="N-reg_PII/ATP_PRibTrfase_C"/>
</dbReference>
<dbReference type="InterPro" id="IPR011322">
    <property type="entry name" value="N-reg_PII-like_a/b"/>
</dbReference>
<dbReference type="Gene3D" id="3.30.70.120">
    <property type="match status" value="1"/>
</dbReference>
<evidence type="ECO:0000313" key="2">
    <source>
        <dbReference type="EMBL" id="SFE11421.1"/>
    </source>
</evidence>
<organism evidence="2 3">
    <name type="scientific">Roseivivax sediminis</name>
    <dbReference type="NCBI Taxonomy" id="936889"/>
    <lineage>
        <taxon>Bacteria</taxon>
        <taxon>Pseudomonadati</taxon>
        <taxon>Pseudomonadota</taxon>
        <taxon>Alphaproteobacteria</taxon>
        <taxon>Rhodobacterales</taxon>
        <taxon>Roseobacteraceae</taxon>
        <taxon>Roseivivax</taxon>
    </lineage>
</organism>
<sequence length="111" mass="12309">MREIENKKLLTIIAPGELQRMVVEQLKKRGIGGYTVVAASGAGTSGLRSGMLVSDSSVILYVIMSEERLREVLVDMDQFMSRGYRVKAFYQDISILPRKEAKPKSGEAVTD</sequence>
<name>A0A1I1XVY5_9RHOB</name>
<evidence type="ECO:0000313" key="3">
    <source>
        <dbReference type="Proteomes" id="UP000325289"/>
    </source>
</evidence>